<dbReference type="EMBL" id="CP007536">
    <property type="protein sequence ID" value="AIC15848.1"/>
    <property type="molecule type" value="Genomic_DNA"/>
</dbReference>
<proteinExistence type="predicted"/>
<dbReference type="InterPro" id="IPR021530">
    <property type="entry name" value="AllH-like"/>
</dbReference>
<organism evidence="1 2">
    <name type="scientific">Nitrososphaera viennensis EN76</name>
    <dbReference type="NCBI Taxonomy" id="926571"/>
    <lineage>
        <taxon>Archaea</taxon>
        <taxon>Nitrososphaerota</taxon>
        <taxon>Nitrososphaeria</taxon>
        <taxon>Nitrososphaerales</taxon>
        <taxon>Nitrososphaeraceae</taxon>
        <taxon>Nitrososphaera</taxon>
    </lineage>
</organism>
<keyword evidence="2" id="KW-1185">Reference proteome</keyword>
<protein>
    <recommendedName>
        <fullName evidence="3">DUF2877 domain-containing protein</fullName>
    </recommendedName>
</protein>
<dbReference type="STRING" id="926571.NVIE_015960"/>
<evidence type="ECO:0008006" key="3">
    <source>
        <dbReference type="Google" id="ProtNLM"/>
    </source>
</evidence>
<dbReference type="KEGG" id="nvn:NVIE_015960"/>
<evidence type="ECO:0000313" key="1">
    <source>
        <dbReference type="EMBL" id="AIC15848.1"/>
    </source>
</evidence>
<evidence type="ECO:0000313" key="2">
    <source>
        <dbReference type="Proteomes" id="UP000027093"/>
    </source>
</evidence>
<accession>A0A060HK08</accession>
<sequence>MKVEPLPSVEPAVFQCSSIGSVHGTLAQSQGRIGRVINVFDTTINIRTDGDELLVLTLGKTKSPINVNVVGAGPAHSTGFAGLARQGSDAVRTKCAGRTMIQAGRVLVSIDRQDIFQNSLDEPAAEALRTFASASGRVSSALAGEAEKGRTGCLLRPDITTAGLLNAFSGRLLSGWCDTQDGMAEALAGLCGRGPGFTPAGDDFIAGYLAMFNWLCSALELGPPIIPGGEFLRLTTWTSFKLMEYSARDLLDEQAQSMLNSVAGGRADDYVRCIEVIGKRGHTSGIDFATGATFGLYTVADSVCGTRSLGDISGRLGITSSGPQLS</sequence>
<gene>
    <name evidence="1" type="ORF">NVIE_015960</name>
</gene>
<dbReference type="RefSeq" id="WP_075054754.1">
    <property type="nucleotide sequence ID" value="NZ_CP007536.1"/>
</dbReference>
<dbReference type="GeneID" id="74946863"/>
<dbReference type="Proteomes" id="UP000027093">
    <property type="component" value="Chromosome"/>
</dbReference>
<dbReference type="Pfam" id="PF11392">
    <property type="entry name" value="AllH"/>
    <property type="match status" value="1"/>
</dbReference>
<name>A0A060HK08_9ARCH</name>
<dbReference type="HOGENOM" id="CLU_072005_1_0_2"/>
<dbReference type="AlphaFoldDB" id="A0A060HK08"/>
<reference evidence="1 2" key="1">
    <citation type="journal article" date="2014" name="Int. J. Syst. Evol. Microbiol.">
        <title>Nitrososphaera viennensis gen. nov., sp. nov., an aerobic and mesophilic, ammonia-oxidizing archaeon from soil and a member of the archaeal phylum Thaumarchaeota.</title>
        <authorList>
            <person name="Stieglmeier M."/>
            <person name="Klingl A."/>
            <person name="Alves R.J."/>
            <person name="Rittmann S.K."/>
            <person name="Melcher M."/>
            <person name="Leisch N."/>
            <person name="Schleper C."/>
        </authorList>
    </citation>
    <scope>NUCLEOTIDE SEQUENCE [LARGE SCALE GENOMIC DNA]</scope>
    <source>
        <strain evidence="1">EN76</strain>
    </source>
</reference>